<dbReference type="InterPro" id="IPR045174">
    <property type="entry name" value="Dof"/>
</dbReference>
<dbReference type="PROSITE" id="PS01361">
    <property type="entry name" value="ZF_DOF_1"/>
    <property type="match status" value="1"/>
</dbReference>
<evidence type="ECO:0000256" key="11">
    <source>
        <dbReference type="SAM" id="Phobius"/>
    </source>
</evidence>
<dbReference type="Pfam" id="PF02701">
    <property type="entry name" value="Zn_ribbon_Dof"/>
    <property type="match status" value="1"/>
</dbReference>
<dbReference type="PANTHER" id="PTHR31992:SF193">
    <property type="entry name" value="DOF ZINC FINGER PROTEIN DOF3.6"/>
    <property type="match status" value="1"/>
</dbReference>
<evidence type="ECO:0000313" key="13">
    <source>
        <dbReference type="EMBL" id="KAH0468691.1"/>
    </source>
</evidence>
<dbReference type="PROSITE" id="PS50884">
    <property type="entry name" value="ZF_DOF_2"/>
    <property type="match status" value="1"/>
</dbReference>
<evidence type="ECO:0000256" key="10">
    <source>
        <dbReference type="SAM" id="MobiDB-lite"/>
    </source>
</evidence>
<comment type="caution">
    <text evidence="13">The sequence shown here is derived from an EMBL/GenBank/DDBJ whole genome shotgun (WGS) entry which is preliminary data.</text>
</comment>
<dbReference type="GO" id="GO:0003700">
    <property type="term" value="F:DNA-binding transcription factor activity"/>
    <property type="evidence" value="ECO:0007669"/>
    <property type="project" value="UniProtKB-UniRule"/>
</dbReference>
<protein>
    <recommendedName>
        <fullName evidence="9">Dof zinc finger protein</fullName>
    </recommendedName>
</protein>
<keyword evidence="11" id="KW-0812">Transmembrane</keyword>
<dbReference type="GO" id="GO:0005634">
    <property type="term" value="C:nucleus"/>
    <property type="evidence" value="ECO:0007669"/>
    <property type="project" value="UniProtKB-SubCell"/>
</dbReference>
<feature type="region of interest" description="Disordered" evidence="10">
    <location>
        <begin position="62"/>
        <end position="97"/>
    </location>
</feature>
<accession>A0AAV7HI79</accession>
<proteinExistence type="predicted"/>
<evidence type="ECO:0000256" key="8">
    <source>
        <dbReference type="PROSITE-ProRule" id="PRU00071"/>
    </source>
</evidence>
<sequence length="321" mass="36090">MAERARLAKIPQPEAALSCPRCDSNNTKFCYFNNYSLSQPRHFCKTCRRYWTRGGALRNVPVGGGCRRNKRGGKSSSLTSTTPPKLQPSKSPTSTTLHRRRQRTWCFSRRRRLCPCWRQRLGTSCKSTGFGAVEAALLGRNGGGGRDAGACTSCGGGDGRDVRNGFEQEILKDEMRNALFSIGVNELIMIYDSDLPRIWLDSYLFMSLIVVRFANMSRSKGPCPLVEFDLVAGSRGSVLVEIFGGNAPEINCYCKDIFEIPFVFSIALILPCKYVEGFGFWKRFVFLLFSYIEAASLLPLNFYMMYDRKMCDDGSPVLCMY</sequence>
<evidence type="ECO:0000256" key="9">
    <source>
        <dbReference type="RuleBase" id="RU369094"/>
    </source>
</evidence>
<keyword evidence="11" id="KW-1133">Transmembrane helix</keyword>
<organism evidence="13 14">
    <name type="scientific">Dendrobium chrysotoxum</name>
    <name type="common">Orchid</name>
    <dbReference type="NCBI Taxonomy" id="161865"/>
    <lineage>
        <taxon>Eukaryota</taxon>
        <taxon>Viridiplantae</taxon>
        <taxon>Streptophyta</taxon>
        <taxon>Embryophyta</taxon>
        <taxon>Tracheophyta</taxon>
        <taxon>Spermatophyta</taxon>
        <taxon>Magnoliopsida</taxon>
        <taxon>Liliopsida</taxon>
        <taxon>Asparagales</taxon>
        <taxon>Orchidaceae</taxon>
        <taxon>Epidendroideae</taxon>
        <taxon>Malaxideae</taxon>
        <taxon>Dendrobiinae</taxon>
        <taxon>Dendrobium</taxon>
    </lineage>
</organism>
<keyword evidence="6 9" id="KW-0804">Transcription</keyword>
<keyword evidence="4 9" id="KW-0805">Transcription regulation</keyword>
<gene>
    <name evidence="13" type="ORF">IEQ34_001923</name>
</gene>
<feature type="transmembrane region" description="Helical" evidence="11">
    <location>
        <begin position="284"/>
        <end position="303"/>
    </location>
</feature>
<evidence type="ECO:0000256" key="2">
    <source>
        <dbReference type="ARBA" id="ARBA00022771"/>
    </source>
</evidence>
<keyword evidence="1 9" id="KW-0479">Metal-binding</keyword>
<name>A0AAV7HI79_DENCH</name>
<keyword evidence="5 8" id="KW-0238">DNA-binding</keyword>
<feature type="compositionally biased region" description="Low complexity" evidence="10">
    <location>
        <begin position="74"/>
        <end position="96"/>
    </location>
</feature>
<evidence type="ECO:0000313" key="14">
    <source>
        <dbReference type="Proteomes" id="UP000775213"/>
    </source>
</evidence>
<feature type="domain" description="Dof-type" evidence="12">
    <location>
        <begin position="17"/>
        <end position="71"/>
    </location>
</feature>
<dbReference type="PANTHER" id="PTHR31992">
    <property type="entry name" value="DOF ZINC FINGER PROTEIN DOF1.4-RELATED"/>
    <property type="match status" value="1"/>
</dbReference>
<comment type="function">
    <text evidence="9">Transcription factor that binds specifically to a 5'-AA[AG]G-3' consensus core sequence.</text>
</comment>
<dbReference type="AlphaFoldDB" id="A0AAV7HI79"/>
<dbReference type="GO" id="GO:0003677">
    <property type="term" value="F:DNA binding"/>
    <property type="evidence" value="ECO:0007669"/>
    <property type="project" value="UniProtKB-UniRule"/>
</dbReference>
<keyword evidence="3 9" id="KW-0862">Zinc</keyword>
<dbReference type="Proteomes" id="UP000775213">
    <property type="component" value="Unassembled WGS sequence"/>
</dbReference>
<comment type="subcellular location">
    <subcellularLocation>
        <location evidence="8 9">Nucleus</location>
    </subcellularLocation>
</comment>
<keyword evidence="7 8" id="KW-0539">Nucleus</keyword>
<evidence type="ECO:0000256" key="3">
    <source>
        <dbReference type="ARBA" id="ARBA00022833"/>
    </source>
</evidence>
<dbReference type="InterPro" id="IPR003851">
    <property type="entry name" value="Znf_Dof"/>
</dbReference>
<reference evidence="13 14" key="1">
    <citation type="journal article" date="2021" name="Hortic Res">
        <title>Chromosome-scale assembly of the Dendrobium chrysotoxum genome enhances the understanding of orchid evolution.</title>
        <authorList>
            <person name="Zhang Y."/>
            <person name="Zhang G.Q."/>
            <person name="Zhang D."/>
            <person name="Liu X.D."/>
            <person name="Xu X.Y."/>
            <person name="Sun W.H."/>
            <person name="Yu X."/>
            <person name="Zhu X."/>
            <person name="Wang Z.W."/>
            <person name="Zhao X."/>
            <person name="Zhong W.Y."/>
            <person name="Chen H."/>
            <person name="Yin W.L."/>
            <person name="Huang T."/>
            <person name="Niu S.C."/>
            <person name="Liu Z.J."/>
        </authorList>
    </citation>
    <scope>NUCLEOTIDE SEQUENCE [LARGE SCALE GENOMIC DNA]</scope>
    <source>
        <strain evidence="13">Lindl</strain>
    </source>
</reference>
<evidence type="ECO:0000256" key="1">
    <source>
        <dbReference type="ARBA" id="ARBA00022723"/>
    </source>
</evidence>
<keyword evidence="14" id="KW-1185">Reference proteome</keyword>
<evidence type="ECO:0000256" key="7">
    <source>
        <dbReference type="ARBA" id="ARBA00023242"/>
    </source>
</evidence>
<keyword evidence="11" id="KW-0472">Membrane</keyword>
<dbReference type="GO" id="GO:0008270">
    <property type="term" value="F:zinc ion binding"/>
    <property type="evidence" value="ECO:0007669"/>
    <property type="project" value="UniProtKB-KW"/>
</dbReference>
<evidence type="ECO:0000256" key="6">
    <source>
        <dbReference type="ARBA" id="ARBA00023163"/>
    </source>
</evidence>
<evidence type="ECO:0000256" key="4">
    <source>
        <dbReference type="ARBA" id="ARBA00023015"/>
    </source>
</evidence>
<dbReference type="EMBL" id="JAGFBR010000003">
    <property type="protein sequence ID" value="KAH0468691.1"/>
    <property type="molecule type" value="Genomic_DNA"/>
</dbReference>
<evidence type="ECO:0000256" key="5">
    <source>
        <dbReference type="ARBA" id="ARBA00023125"/>
    </source>
</evidence>
<keyword evidence="2 8" id="KW-0863">Zinc-finger</keyword>
<evidence type="ECO:0000259" key="12">
    <source>
        <dbReference type="PROSITE" id="PS50884"/>
    </source>
</evidence>